<dbReference type="InterPro" id="IPR044730">
    <property type="entry name" value="RNase_H-like_dom_plant"/>
</dbReference>
<keyword evidence="2" id="KW-0689">Ribosomal protein</keyword>
<dbReference type="GO" id="GO:0003676">
    <property type="term" value="F:nucleic acid binding"/>
    <property type="evidence" value="ECO:0007669"/>
    <property type="project" value="InterPro"/>
</dbReference>
<proteinExistence type="predicted"/>
<accession>A0A2K3L0Q6</accession>
<dbReference type="STRING" id="57577.A0A2K3L0Q6"/>
<dbReference type="GO" id="GO:0005840">
    <property type="term" value="C:ribosome"/>
    <property type="evidence" value="ECO:0007669"/>
    <property type="project" value="UniProtKB-KW"/>
</dbReference>
<feature type="domain" description="RNase H type-1" evidence="1">
    <location>
        <begin position="140"/>
        <end position="244"/>
    </location>
</feature>
<comment type="caution">
    <text evidence="2">The sequence shown here is derived from an EMBL/GenBank/DDBJ whole genome shotgun (WGS) entry which is preliminary data.</text>
</comment>
<organism evidence="2 3">
    <name type="scientific">Trifolium pratense</name>
    <name type="common">Red clover</name>
    <dbReference type="NCBI Taxonomy" id="57577"/>
    <lineage>
        <taxon>Eukaryota</taxon>
        <taxon>Viridiplantae</taxon>
        <taxon>Streptophyta</taxon>
        <taxon>Embryophyta</taxon>
        <taxon>Tracheophyta</taxon>
        <taxon>Spermatophyta</taxon>
        <taxon>Magnoliopsida</taxon>
        <taxon>eudicotyledons</taxon>
        <taxon>Gunneridae</taxon>
        <taxon>Pentapetalae</taxon>
        <taxon>rosids</taxon>
        <taxon>fabids</taxon>
        <taxon>Fabales</taxon>
        <taxon>Fabaceae</taxon>
        <taxon>Papilionoideae</taxon>
        <taxon>50 kb inversion clade</taxon>
        <taxon>NPAAA clade</taxon>
        <taxon>Hologalegina</taxon>
        <taxon>IRL clade</taxon>
        <taxon>Trifolieae</taxon>
        <taxon>Trifolium</taxon>
    </lineage>
</organism>
<dbReference type="EMBL" id="ASHM01024214">
    <property type="protein sequence ID" value="PNX72103.1"/>
    <property type="molecule type" value="Genomic_DNA"/>
</dbReference>
<reference evidence="2 3" key="1">
    <citation type="journal article" date="2014" name="Am. J. Bot.">
        <title>Genome assembly and annotation for red clover (Trifolium pratense; Fabaceae).</title>
        <authorList>
            <person name="Istvanek J."/>
            <person name="Jaros M."/>
            <person name="Krenek A."/>
            <person name="Repkova J."/>
        </authorList>
    </citation>
    <scope>NUCLEOTIDE SEQUENCE [LARGE SCALE GENOMIC DNA]</scope>
    <source>
        <strain evidence="3">cv. Tatra</strain>
        <tissue evidence="2">Young leaves</tissue>
    </source>
</reference>
<dbReference type="InterPro" id="IPR052929">
    <property type="entry name" value="RNase_H-like_EbsB-rel"/>
</dbReference>
<dbReference type="Gene3D" id="3.30.420.10">
    <property type="entry name" value="Ribonuclease H-like superfamily/Ribonuclease H"/>
    <property type="match status" value="1"/>
</dbReference>
<dbReference type="Pfam" id="PF13456">
    <property type="entry name" value="RVT_3"/>
    <property type="match status" value="1"/>
</dbReference>
<evidence type="ECO:0000259" key="1">
    <source>
        <dbReference type="Pfam" id="PF13456"/>
    </source>
</evidence>
<dbReference type="PANTHER" id="PTHR47074:SF48">
    <property type="entry name" value="POLYNUCLEOTIDYL TRANSFERASE, RIBONUCLEASE H-LIKE SUPERFAMILY PROTEIN"/>
    <property type="match status" value="1"/>
</dbReference>
<dbReference type="InterPro" id="IPR002156">
    <property type="entry name" value="RNaseH_domain"/>
</dbReference>
<gene>
    <name evidence="2" type="ORF">L195_g027992</name>
</gene>
<reference evidence="2 3" key="2">
    <citation type="journal article" date="2017" name="Front. Plant Sci.">
        <title>Gene Classification and Mining of Molecular Markers Useful in Red Clover (Trifolium pratense) Breeding.</title>
        <authorList>
            <person name="Istvanek J."/>
            <person name="Dluhosova J."/>
            <person name="Dluhos P."/>
            <person name="Patkova L."/>
            <person name="Nedelnik J."/>
            <person name="Repkova J."/>
        </authorList>
    </citation>
    <scope>NUCLEOTIDE SEQUENCE [LARGE SCALE GENOMIC DNA]</scope>
    <source>
        <strain evidence="3">cv. Tatra</strain>
        <tissue evidence="2">Young leaves</tissue>
    </source>
</reference>
<dbReference type="AlphaFoldDB" id="A0A2K3L0Q6"/>
<name>A0A2K3L0Q6_TRIPR</name>
<sequence>ACGPTNLGGPGTVTSLTIFSTPLTSRIFAFRGNRTTYPGVQVRVQSIPTTNWASEGGREDREVAVPGPPKLVGPRAVTWCIWKQRNDKLWNGIETRSAASIMLARDSLHQWQLVRQKQQHIAAATGSDSSAGTLDSSSSMIRGENREFIAAKTTWFYGLPQPQEAEACGLREAIIWLGDRGLTVVSIELDCKLVVDGISHNIGTNSELGAILNSCKALLSIFPNFKISLVRRQANNAVHMLARASLSYARSQCHDHMSSCIEHITSNEMS</sequence>
<keyword evidence="2" id="KW-0687">Ribonucleoprotein</keyword>
<dbReference type="Proteomes" id="UP000236291">
    <property type="component" value="Unassembled WGS sequence"/>
</dbReference>
<evidence type="ECO:0000313" key="2">
    <source>
        <dbReference type="EMBL" id="PNX72103.1"/>
    </source>
</evidence>
<dbReference type="GO" id="GO:0004523">
    <property type="term" value="F:RNA-DNA hybrid ribonuclease activity"/>
    <property type="evidence" value="ECO:0007669"/>
    <property type="project" value="InterPro"/>
</dbReference>
<dbReference type="PANTHER" id="PTHR47074">
    <property type="entry name" value="BNAC02G40300D PROTEIN"/>
    <property type="match status" value="1"/>
</dbReference>
<dbReference type="CDD" id="cd06222">
    <property type="entry name" value="RNase_H_like"/>
    <property type="match status" value="1"/>
</dbReference>
<evidence type="ECO:0000313" key="3">
    <source>
        <dbReference type="Proteomes" id="UP000236291"/>
    </source>
</evidence>
<dbReference type="InterPro" id="IPR036397">
    <property type="entry name" value="RNaseH_sf"/>
</dbReference>
<protein>
    <submittedName>
        <fullName evidence="2">60S ribosomal protein l23</fullName>
    </submittedName>
</protein>
<feature type="non-terminal residue" evidence="2">
    <location>
        <position position="1"/>
    </location>
</feature>